<reference evidence="8 9" key="1">
    <citation type="submission" date="2020-06" db="EMBL/GenBank/DDBJ databases">
        <authorList>
            <person name="Li R."/>
            <person name="Bekaert M."/>
        </authorList>
    </citation>
    <scope>NUCLEOTIDE SEQUENCE [LARGE SCALE GENOMIC DNA]</scope>
    <source>
        <strain evidence="9">wild</strain>
    </source>
</reference>
<keyword evidence="6" id="KW-0812">Transmembrane</keyword>
<accession>A0A6J8DUY8</accession>
<gene>
    <name evidence="8" type="ORF">MCOR_45404</name>
</gene>
<dbReference type="AlphaFoldDB" id="A0A6J8DUY8"/>
<keyword evidence="6" id="KW-1133">Transmembrane helix</keyword>
<keyword evidence="4" id="KW-0325">Glycoprotein</keyword>
<evidence type="ECO:0000256" key="4">
    <source>
        <dbReference type="ARBA" id="ARBA00023180"/>
    </source>
</evidence>
<evidence type="ECO:0000256" key="5">
    <source>
        <dbReference type="ARBA" id="ARBA00023319"/>
    </source>
</evidence>
<dbReference type="InterPro" id="IPR013783">
    <property type="entry name" value="Ig-like_fold"/>
</dbReference>
<dbReference type="InterPro" id="IPR051275">
    <property type="entry name" value="Cell_adhesion_signaling"/>
</dbReference>
<feature type="domain" description="Ig-like" evidence="7">
    <location>
        <begin position="1"/>
        <end position="81"/>
    </location>
</feature>
<name>A0A6J8DUY8_MYTCO</name>
<evidence type="ECO:0000256" key="2">
    <source>
        <dbReference type="ARBA" id="ARBA00023136"/>
    </source>
</evidence>
<dbReference type="Gene3D" id="2.60.40.10">
    <property type="entry name" value="Immunoglobulins"/>
    <property type="match status" value="3"/>
</dbReference>
<organism evidence="8 9">
    <name type="scientific">Mytilus coruscus</name>
    <name type="common">Sea mussel</name>
    <dbReference type="NCBI Taxonomy" id="42192"/>
    <lineage>
        <taxon>Eukaryota</taxon>
        <taxon>Metazoa</taxon>
        <taxon>Spiralia</taxon>
        <taxon>Lophotrochozoa</taxon>
        <taxon>Mollusca</taxon>
        <taxon>Bivalvia</taxon>
        <taxon>Autobranchia</taxon>
        <taxon>Pteriomorphia</taxon>
        <taxon>Mytilida</taxon>
        <taxon>Mytiloidea</taxon>
        <taxon>Mytilidae</taxon>
        <taxon>Mytilinae</taxon>
        <taxon>Mytilus</taxon>
    </lineage>
</organism>
<dbReference type="PROSITE" id="PS50835">
    <property type="entry name" value="IG_LIKE"/>
    <property type="match status" value="1"/>
</dbReference>
<evidence type="ECO:0000256" key="6">
    <source>
        <dbReference type="SAM" id="Phobius"/>
    </source>
</evidence>
<dbReference type="GO" id="GO:0098609">
    <property type="term" value="P:cell-cell adhesion"/>
    <property type="evidence" value="ECO:0007669"/>
    <property type="project" value="TreeGrafter"/>
</dbReference>
<evidence type="ECO:0000313" key="8">
    <source>
        <dbReference type="EMBL" id="CAC5412429.1"/>
    </source>
</evidence>
<keyword evidence="2 6" id="KW-0472">Membrane</keyword>
<dbReference type="EMBL" id="CACVKT020008010">
    <property type="protein sequence ID" value="CAC5412429.1"/>
    <property type="molecule type" value="Genomic_DNA"/>
</dbReference>
<dbReference type="GO" id="GO:0005886">
    <property type="term" value="C:plasma membrane"/>
    <property type="evidence" value="ECO:0007669"/>
    <property type="project" value="TreeGrafter"/>
</dbReference>
<dbReference type="InterPro" id="IPR036179">
    <property type="entry name" value="Ig-like_dom_sf"/>
</dbReference>
<keyword evidence="9" id="KW-1185">Reference proteome</keyword>
<dbReference type="GO" id="GO:0050839">
    <property type="term" value="F:cell adhesion molecule binding"/>
    <property type="evidence" value="ECO:0007669"/>
    <property type="project" value="TreeGrafter"/>
</dbReference>
<evidence type="ECO:0000256" key="3">
    <source>
        <dbReference type="ARBA" id="ARBA00023157"/>
    </source>
</evidence>
<comment type="subcellular location">
    <subcellularLocation>
        <location evidence="1">Membrane</location>
        <topology evidence="1">Single-pass type I membrane protein</topology>
    </subcellularLocation>
</comment>
<evidence type="ECO:0000259" key="7">
    <source>
        <dbReference type="PROSITE" id="PS50835"/>
    </source>
</evidence>
<dbReference type="Proteomes" id="UP000507470">
    <property type="component" value="Unassembled WGS sequence"/>
</dbReference>
<sequence>MLEKKFFKDGFSASLYCPFISTNVTVVWRGPPQLILYSINDKIYNSREQFNKIRITGNFTIGEYNMVLDNFTAHDEGIYMCDTVLDGQAVLHRILALVARRPDIIENGKNIILHTKAKTEAKVSLKIDSYEIPEITWTNTFKEGKRGLWSVKGLNDSVFNATSTLTPENEEQFGNYGIKIRNSAGSTDVNIELISLIVTLVPSNVTCQMEQTINITCRLDIDSFNFTFKNEWVHTFHDIVIQTLFGYTDGNMSTLSIGFCVYKDAGNYTCKWKSKQQEYSTVASVYVESRPILVTKRIAIKNAILSFEVEFYAKPTADSVKWYYDDNAIDNNEDLEKIHQITTNISFYGKHVKRSGHLATLLLPTYLNYTVGVYKCIIRNSFGYEDASFDEKEISKAVKRIQFSNSSHNDKDVYSSIWATVYTTSSAVIVIMLIGIIIIIIQTRSSHIYQTNSSSTVNNQQTTTRVDGNENLEILIEENVFEPDQEYEEIENVLPMEANQERYLSDSESSDESEVLPKTLYQAIGPLNVYEDLHNSNIELHTYLTCDGK</sequence>
<dbReference type="InterPro" id="IPR003599">
    <property type="entry name" value="Ig_sub"/>
</dbReference>
<keyword evidence="3" id="KW-1015">Disulfide bond</keyword>
<keyword evidence="5" id="KW-0393">Immunoglobulin domain</keyword>
<dbReference type="PANTHER" id="PTHR11640:SF31">
    <property type="entry name" value="IRREGULAR CHIASM C-ROUGHEST PROTEIN-RELATED"/>
    <property type="match status" value="1"/>
</dbReference>
<proteinExistence type="predicted"/>
<dbReference type="PANTHER" id="PTHR11640">
    <property type="entry name" value="NEPHRIN"/>
    <property type="match status" value="1"/>
</dbReference>
<dbReference type="InterPro" id="IPR007110">
    <property type="entry name" value="Ig-like_dom"/>
</dbReference>
<dbReference type="SUPFAM" id="SSF48726">
    <property type="entry name" value="Immunoglobulin"/>
    <property type="match status" value="2"/>
</dbReference>
<feature type="transmembrane region" description="Helical" evidence="6">
    <location>
        <begin position="417"/>
        <end position="441"/>
    </location>
</feature>
<protein>
    <recommendedName>
        <fullName evidence="7">Ig-like domain-containing protein</fullName>
    </recommendedName>
</protein>
<evidence type="ECO:0000313" key="9">
    <source>
        <dbReference type="Proteomes" id="UP000507470"/>
    </source>
</evidence>
<evidence type="ECO:0000256" key="1">
    <source>
        <dbReference type="ARBA" id="ARBA00004479"/>
    </source>
</evidence>
<dbReference type="SMART" id="SM00409">
    <property type="entry name" value="IG"/>
    <property type="match status" value="2"/>
</dbReference>
<dbReference type="GO" id="GO:0005911">
    <property type="term" value="C:cell-cell junction"/>
    <property type="evidence" value="ECO:0007669"/>
    <property type="project" value="TreeGrafter"/>
</dbReference>